<evidence type="ECO:0000313" key="3">
    <source>
        <dbReference type="Proteomes" id="UP000768471"/>
    </source>
</evidence>
<evidence type="ECO:0000256" key="1">
    <source>
        <dbReference type="SAM" id="MobiDB-lite"/>
    </source>
</evidence>
<keyword evidence="3" id="KW-1185">Reference proteome</keyword>
<dbReference type="EMBL" id="JACSGR010000002">
    <property type="protein sequence ID" value="MBH5328656.1"/>
    <property type="molecule type" value="Genomic_DNA"/>
</dbReference>
<feature type="region of interest" description="Disordered" evidence="1">
    <location>
        <begin position="36"/>
        <end position="65"/>
    </location>
</feature>
<reference evidence="2 3" key="1">
    <citation type="submission" date="2020-09" db="EMBL/GenBank/DDBJ databases">
        <title>Eikenella S3660 sp. nov., isolated from a throat swab.</title>
        <authorList>
            <person name="Buhl M."/>
        </authorList>
    </citation>
    <scope>NUCLEOTIDE SEQUENCE [LARGE SCALE GENOMIC DNA]</scope>
    <source>
        <strain evidence="2 3">S3360</strain>
    </source>
</reference>
<protein>
    <submittedName>
        <fullName evidence="2">Uncharacterized protein</fullName>
    </submittedName>
</protein>
<dbReference type="Proteomes" id="UP000768471">
    <property type="component" value="Unassembled WGS sequence"/>
</dbReference>
<dbReference type="RefSeq" id="WP_197902569.1">
    <property type="nucleotide sequence ID" value="NZ_JACSGR010000002.1"/>
</dbReference>
<sequence>MNAADPDFFDDYSLGDFASDLAEDEMDYFLQQQLQAEEDTERAAAEQEACDTADYPLWPPPDPAD</sequence>
<gene>
    <name evidence="2" type="ORF">H9Q10_03110</name>
</gene>
<organism evidence="2 3">
    <name type="scientific">Eikenella glucosivorans</name>
    <dbReference type="NCBI Taxonomy" id="2766967"/>
    <lineage>
        <taxon>Bacteria</taxon>
        <taxon>Pseudomonadati</taxon>
        <taxon>Pseudomonadota</taxon>
        <taxon>Betaproteobacteria</taxon>
        <taxon>Neisseriales</taxon>
        <taxon>Neisseriaceae</taxon>
        <taxon>Eikenella</taxon>
    </lineage>
</organism>
<accession>A0ABS0N8L5</accession>
<evidence type="ECO:0000313" key="2">
    <source>
        <dbReference type="EMBL" id="MBH5328656.1"/>
    </source>
</evidence>
<proteinExistence type="predicted"/>
<name>A0ABS0N8L5_9NEIS</name>
<comment type="caution">
    <text evidence="2">The sequence shown here is derived from an EMBL/GenBank/DDBJ whole genome shotgun (WGS) entry which is preliminary data.</text>
</comment>